<dbReference type="GO" id="GO:0016709">
    <property type="term" value="F:oxidoreductase activity, acting on paired donors, with incorporation or reduction of molecular oxygen, NAD(P)H as one donor, and incorporation of one atom of oxygen"/>
    <property type="evidence" value="ECO:0007669"/>
    <property type="project" value="UniProtKB-ARBA"/>
</dbReference>
<dbReference type="EMBL" id="ML213521">
    <property type="protein sequence ID" value="TFK47978.1"/>
    <property type="molecule type" value="Genomic_DNA"/>
</dbReference>
<protein>
    <submittedName>
        <fullName evidence="7">FAD/NAD(P)-binding domain-containing protein</fullName>
    </submittedName>
</protein>
<comment type="cofactor">
    <cofactor evidence="1">
        <name>FAD</name>
        <dbReference type="ChEBI" id="CHEBI:57692"/>
    </cofactor>
</comment>
<keyword evidence="8" id="KW-1185">Reference proteome</keyword>
<dbReference type="SUPFAM" id="SSF51905">
    <property type="entry name" value="FAD/NAD(P)-binding domain"/>
    <property type="match status" value="1"/>
</dbReference>
<comment type="similarity">
    <text evidence="2">Belongs to the PheA/TfdB FAD monooxygenase family.</text>
</comment>
<dbReference type="Proteomes" id="UP000305948">
    <property type="component" value="Unassembled WGS sequence"/>
</dbReference>
<dbReference type="InterPro" id="IPR036249">
    <property type="entry name" value="Thioredoxin-like_sf"/>
</dbReference>
<dbReference type="STRING" id="5364.A0A5C3MW37"/>
<dbReference type="Gene3D" id="3.30.70.2450">
    <property type="match status" value="1"/>
</dbReference>
<feature type="domain" description="FAD-binding" evidence="6">
    <location>
        <begin position="6"/>
        <end position="356"/>
    </location>
</feature>
<evidence type="ECO:0000256" key="4">
    <source>
        <dbReference type="ARBA" id="ARBA00022827"/>
    </source>
</evidence>
<evidence type="ECO:0000256" key="2">
    <source>
        <dbReference type="ARBA" id="ARBA00007801"/>
    </source>
</evidence>
<keyword evidence="3" id="KW-0285">Flavoprotein</keyword>
<dbReference type="OrthoDB" id="2690153at2759"/>
<keyword evidence="5" id="KW-0560">Oxidoreductase</keyword>
<dbReference type="GO" id="GO:0071949">
    <property type="term" value="F:FAD binding"/>
    <property type="evidence" value="ECO:0007669"/>
    <property type="project" value="InterPro"/>
</dbReference>
<dbReference type="PANTHER" id="PTHR43004">
    <property type="entry name" value="TRK SYSTEM POTASSIUM UPTAKE PROTEIN"/>
    <property type="match status" value="1"/>
</dbReference>
<evidence type="ECO:0000256" key="1">
    <source>
        <dbReference type="ARBA" id="ARBA00001974"/>
    </source>
</evidence>
<dbReference type="AlphaFoldDB" id="A0A5C3MW37"/>
<reference evidence="7 8" key="1">
    <citation type="journal article" date="2019" name="Nat. Ecol. Evol.">
        <title>Megaphylogeny resolves global patterns of mushroom evolution.</title>
        <authorList>
            <person name="Varga T."/>
            <person name="Krizsan K."/>
            <person name="Foldi C."/>
            <person name="Dima B."/>
            <person name="Sanchez-Garcia M."/>
            <person name="Sanchez-Ramirez S."/>
            <person name="Szollosi G.J."/>
            <person name="Szarkandi J.G."/>
            <person name="Papp V."/>
            <person name="Albert L."/>
            <person name="Andreopoulos W."/>
            <person name="Angelini C."/>
            <person name="Antonin V."/>
            <person name="Barry K.W."/>
            <person name="Bougher N.L."/>
            <person name="Buchanan P."/>
            <person name="Buyck B."/>
            <person name="Bense V."/>
            <person name="Catcheside P."/>
            <person name="Chovatia M."/>
            <person name="Cooper J."/>
            <person name="Damon W."/>
            <person name="Desjardin D."/>
            <person name="Finy P."/>
            <person name="Geml J."/>
            <person name="Haridas S."/>
            <person name="Hughes K."/>
            <person name="Justo A."/>
            <person name="Karasinski D."/>
            <person name="Kautmanova I."/>
            <person name="Kiss B."/>
            <person name="Kocsube S."/>
            <person name="Kotiranta H."/>
            <person name="LaButti K.M."/>
            <person name="Lechner B.E."/>
            <person name="Liimatainen K."/>
            <person name="Lipzen A."/>
            <person name="Lukacs Z."/>
            <person name="Mihaltcheva S."/>
            <person name="Morgado L.N."/>
            <person name="Niskanen T."/>
            <person name="Noordeloos M.E."/>
            <person name="Ohm R.A."/>
            <person name="Ortiz-Santana B."/>
            <person name="Ovrebo C."/>
            <person name="Racz N."/>
            <person name="Riley R."/>
            <person name="Savchenko A."/>
            <person name="Shiryaev A."/>
            <person name="Soop K."/>
            <person name="Spirin V."/>
            <person name="Szebenyi C."/>
            <person name="Tomsovsky M."/>
            <person name="Tulloss R.E."/>
            <person name="Uehling J."/>
            <person name="Grigoriev I.V."/>
            <person name="Vagvolgyi C."/>
            <person name="Papp T."/>
            <person name="Martin F.M."/>
            <person name="Miettinen O."/>
            <person name="Hibbett D.S."/>
            <person name="Nagy L.G."/>
        </authorList>
    </citation>
    <scope>NUCLEOTIDE SEQUENCE [LARGE SCALE GENOMIC DNA]</scope>
    <source>
        <strain evidence="7 8">OMC1185</strain>
    </source>
</reference>
<dbReference type="PANTHER" id="PTHR43004:SF19">
    <property type="entry name" value="BINDING MONOOXYGENASE, PUTATIVE (JCVI)-RELATED"/>
    <property type="match status" value="1"/>
</dbReference>
<keyword evidence="4" id="KW-0274">FAD</keyword>
<evidence type="ECO:0000313" key="8">
    <source>
        <dbReference type="Proteomes" id="UP000305948"/>
    </source>
</evidence>
<sequence>MSETPPILIAGAGPVGLVLALCLRQNGVPVRIIDKDLTHHVRARASGIMPRTLEIYNFLGILSDVMKASRPAPTLCNYELPGGTKVASTFPMFVYNEPRPDRPYLNVRTLAQNITMSILRSYLAKLDCEVELGTALDSFEDRGDHILAKLVRKASDGTEVTESYTASYLVGADGSHSIVRKRLNIAFDGEPFEQMNMLFADVRIRGIENTHWNKWGELADCMVTIRKTENEDSYWLLAGGGNFDPTSVRGEPEYLTEWIGKMTGRDDIKVVAVQTFANYKPQMRMVQQFSKGRVYLAGDAAHVHSPAGGQGMNNGVGDAYALAWRLSLAYRNLASEGLLSSYTEERAPIIKGMLERTTALLKKASIEWGSFGTLANEDPKRKHKLPLYQLDLHYRWSRVVSEETSYTRRAIGDEDEDDLVRAGDRAPDAPGLVDLSPTESSMKTLFQYFKPTHHTALIFSSSETAIEAFVSALAVVPANVVRSVVILPGDTVVRADNIDSDFAWRSRVDHVLKDCGTHAYKIYAVDLSKGDAAIIVRPDGMVGAIVEGADSIKRYFRNILRV</sequence>
<dbReference type="Pfam" id="PF01494">
    <property type="entry name" value="FAD_binding_3"/>
    <property type="match status" value="1"/>
</dbReference>
<organism evidence="7 8">
    <name type="scientific">Heliocybe sulcata</name>
    <dbReference type="NCBI Taxonomy" id="5364"/>
    <lineage>
        <taxon>Eukaryota</taxon>
        <taxon>Fungi</taxon>
        <taxon>Dikarya</taxon>
        <taxon>Basidiomycota</taxon>
        <taxon>Agaricomycotina</taxon>
        <taxon>Agaricomycetes</taxon>
        <taxon>Gloeophyllales</taxon>
        <taxon>Gloeophyllaceae</taxon>
        <taxon>Heliocybe</taxon>
    </lineage>
</organism>
<evidence type="ECO:0000256" key="3">
    <source>
        <dbReference type="ARBA" id="ARBA00022630"/>
    </source>
</evidence>
<accession>A0A5C3MW37</accession>
<dbReference type="Gene3D" id="3.40.30.20">
    <property type="match status" value="1"/>
</dbReference>
<dbReference type="Gene3D" id="3.50.50.60">
    <property type="entry name" value="FAD/NAD(P)-binding domain"/>
    <property type="match status" value="1"/>
</dbReference>
<dbReference type="SUPFAM" id="SSF52833">
    <property type="entry name" value="Thioredoxin-like"/>
    <property type="match status" value="1"/>
</dbReference>
<evidence type="ECO:0000256" key="5">
    <source>
        <dbReference type="ARBA" id="ARBA00023002"/>
    </source>
</evidence>
<dbReference type="InterPro" id="IPR002938">
    <property type="entry name" value="FAD-bd"/>
</dbReference>
<evidence type="ECO:0000259" key="6">
    <source>
        <dbReference type="Pfam" id="PF01494"/>
    </source>
</evidence>
<dbReference type="PRINTS" id="PR00420">
    <property type="entry name" value="RNGMNOXGNASE"/>
</dbReference>
<gene>
    <name evidence="7" type="ORF">OE88DRAFT_584776</name>
</gene>
<dbReference type="InterPro" id="IPR036188">
    <property type="entry name" value="FAD/NAD-bd_sf"/>
</dbReference>
<dbReference type="InterPro" id="IPR038220">
    <property type="entry name" value="PHOX_C_sf"/>
</dbReference>
<dbReference type="InterPro" id="IPR050641">
    <property type="entry name" value="RIFMO-like"/>
</dbReference>
<proteinExistence type="inferred from homology"/>
<evidence type="ECO:0000313" key="7">
    <source>
        <dbReference type="EMBL" id="TFK47978.1"/>
    </source>
</evidence>
<name>A0A5C3MW37_9AGAM</name>